<proteinExistence type="predicted"/>
<dbReference type="InterPro" id="IPR036412">
    <property type="entry name" value="HAD-like_sf"/>
</dbReference>
<organism evidence="1 2">
    <name type="scientific">Roseburia intestinalis</name>
    <dbReference type="NCBI Taxonomy" id="166486"/>
    <lineage>
        <taxon>Bacteria</taxon>
        <taxon>Bacillati</taxon>
        <taxon>Bacillota</taxon>
        <taxon>Clostridia</taxon>
        <taxon>Lachnospirales</taxon>
        <taxon>Lachnospiraceae</taxon>
        <taxon>Roseburia</taxon>
    </lineage>
</organism>
<dbReference type="InterPro" id="IPR023214">
    <property type="entry name" value="HAD_sf"/>
</dbReference>
<name>A0A173VV98_9FIRM</name>
<dbReference type="STRING" id="166486.ERS852572_03450"/>
<evidence type="ECO:0000313" key="1">
    <source>
        <dbReference type="EMBL" id="CUN30087.1"/>
    </source>
</evidence>
<reference evidence="1 2" key="1">
    <citation type="submission" date="2015-09" db="EMBL/GenBank/DDBJ databases">
        <authorList>
            <consortium name="Pathogen Informatics"/>
        </authorList>
    </citation>
    <scope>NUCLEOTIDE SEQUENCE [LARGE SCALE GENOMIC DNA]</scope>
    <source>
        <strain evidence="1 2">2789STDY5834960</strain>
    </source>
</reference>
<dbReference type="OrthoDB" id="1666512at2"/>
<accession>A0A173VV98</accession>
<dbReference type="AlphaFoldDB" id="A0A173VV98"/>
<dbReference type="SUPFAM" id="SSF56784">
    <property type="entry name" value="HAD-like"/>
    <property type="match status" value="1"/>
</dbReference>
<dbReference type="PaxDb" id="166486-ERS852572_03450"/>
<sequence length="268" mass="30472">MIAFHTDLDNTLIYSYKHDIGPQKRNVELYQGREISYITEETYHLLQLVKNEMLIVPTTTRTLEQYQRIDLGIGPFPYALVCNGGVLLVNGVPDEAWYQDSLHLVSDSREEMNLAMELLEREPRRKFELRYIEKLFIFTKCNAPETVVNDLKTSLDTKYVDVFSNGEKVYVVPQTLNKGTAVDRLREKLKPEFVIAAGDSTFDIPMLSTADRGLVPSGFTQKYEIPKTSGARKKIDEMTSKKIFSDALLEKVLKIKTESVAAGIIHTG</sequence>
<gene>
    <name evidence="1" type="ORF">ERS852572_03450</name>
</gene>
<dbReference type="Proteomes" id="UP000095350">
    <property type="component" value="Unassembled WGS sequence"/>
</dbReference>
<dbReference type="EMBL" id="CYXZ01000036">
    <property type="protein sequence ID" value="CUN30087.1"/>
    <property type="molecule type" value="Genomic_DNA"/>
</dbReference>
<dbReference type="Pfam" id="PF08282">
    <property type="entry name" value="Hydrolase_3"/>
    <property type="match status" value="1"/>
</dbReference>
<dbReference type="Gene3D" id="3.40.50.1000">
    <property type="entry name" value="HAD superfamily/HAD-like"/>
    <property type="match status" value="2"/>
</dbReference>
<dbReference type="RefSeq" id="WP_055195935.1">
    <property type="nucleotide sequence ID" value="NZ_CABIYH010000036.1"/>
</dbReference>
<evidence type="ECO:0000313" key="2">
    <source>
        <dbReference type="Proteomes" id="UP000095350"/>
    </source>
</evidence>
<protein>
    <submittedName>
        <fullName evidence="1">Mannosyl-3-phosphoglycerate phosphatase</fullName>
    </submittedName>
</protein>